<dbReference type="SUPFAM" id="SSF51735">
    <property type="entry name" value="NAD(P)-binding Rossmann-fold domains"/>
    <property type="match status" value="1"/>
</dbReference>
<keyword evidence="1" id="KW-0560">Oxidoreductase</keyword>
<feature type="active site" evidence="3">
    <location>
        <position position="173"/>
    </location>
</feature>
<dbReference type="GO" id="GO:0051287">
    <property type="term" value="F:NAD binding"/>
    <property type="evidence" value="ECO:0007669"/>
    <property type="project" value="InterPro"/>
</dbReference>
<dbReference type="PANTHER" id="PTHR22981">
    <property type="entry name" value="3-HYDROXYISOBUTYRATE DEHYDROGENASE-RELATED"/>
    <property type="match status" value="1"/>
</dbReference>
<dbReference type="Pfam" id="PF14833">
    <property type="entry name" value="NAD_binding_11"/>
    <property type="match status" value="1"/>
</dbReference>
<evidence type="ECO:0000256" key="3">
    <source>
        <dbReference type="PIRSR" id="PIRSR000103-1"/>
    </source>
</evidence>
<feature type="domain" description="3-hydroxyisobutyrate dehydrogenase-like NAD-binding" evidence="5">
    <location>
        <begin position="167"/>
        <end position="286"/>
    </location>
</feature>
<dbReference type="EMBL" id="JACPUR010000041">
    <property type="protein sequence ID" value="MBI3129589.1"/>
    <property type="molecule type" value="Genomic_DNA"/>
</dbReference>
<evidence type="ECO:0000313" key="6">
    <source>
        <dbReference type="EMBL" id="MBI3129589.1"/>
    </source>
</evidence>
<dbReference type="InterPro" id="IPR036291">
    <property type="entry name" value="NAD(P)-bd_dom_sf"/>
</dbReference>
<feature type="domain" description="6-phosphogluconate dehydrogenase NADP-binding" evidence="4">
    <location>
        <begin position="6"/>
        <end position="164"/>
    </location>
</feature>
<dbReference type="Pfam" id="PF03446">
    <property type="entry name" value="NAD_binding_2"/>
    <property type="match status" value="1"/>
</dbReference>
<organism evidence="6 7">
    <name type="scientific">Tectimicrobiota bacterium</name>
    <dbReference type="NCBI Taxonomy" id="2528274"/>
    <lineage>
        <taxon>Bacteria</taxon>
        <taxon>Pseudomonadati</taxon>
        <taxon>Nitrospinota/Tectimicrobiota group</taxon>
        <taxon>Candidatus Tectimicrobiota</taxon>
    </lineage>
</organism>
<dbReference type="InterPro" id="IPR029154">
    <property type="entry name" value="HIBADH-like_NADP-bd"/>
</dbReference>
<dbReference type="InterPro" id="IPR015815">
    <property type="entry name" value="HIBADH-related"/>
</dbReference>
<evidence type="ECO:0000256" key="2">
    <source>
        <dbReference type="ARBA" id="ARBA00023027"/>
    </source>
</evidence>
<dbReference type="Gene3D" id="3.40.50.720">
    <property type="entry name" value="NAD(P)-binding Rossmann-like Domain"/>
    <property type="match status" value="1"/>
</dbReference>
<evidence type="ECO:0000259" key="5">
    <source>
        <dbReference type="Pfam" id="PF14833"/>
    </source>
</evidence>
<dbReference type="PANTHER" id="PTHR22981:SF7">
    <property type="entry name" value="3-HYDROXYISOBUTYRATE DEHYDROGENASE, MITOCHONDRIAL"/>
    <property type="match status" value="1"/>
</dbReference>
<proteinExistence type="predicted"/>
<dbReference type="InterPro" id="IPR013328">
    <property type="entry name" value="6PGD_dom2"/>
</dbReference>
<dbReference type="SUPFAM" id="SSF48179">
    <property type="entry name" value="6-phosphogluconate dehydrogenase C-terminal domain-like"/>
    <property type="match status" value="1"/>
</dbReference>
<dbReference type="InterPro" id="IPR008927">
    <property type="entry name" value="6-PGluconate_DH-like_C_sf"/>
</dbReference>
<name>A0A932I5P1_UNCTE</name>
<dbReference type="InterPro" id="IPR006115">
    <property type="entry name" value="6PGDH_NADP-bd"/>
</dbReference>
<dbReference type="Proteomes" id="UP000782312">
    <property type="component" value="Unassembled WGS sequence"/>
</dbReference>
<accession>A0A932I5P1</accession>
<evidence type="ECO:0000313" key="7">
    <source>
        <dbReference type="Proteomes" id="UP000782312"/>
    </source>
</evidence>
<dbReference type="Gene3D" id="1.10.1040.10">
    <property type="entry name" value="N-(1-d-carboxylethyl)-l-norvaline Dehydrogenase, domain 2"/>
    <property type="match status" value="1"/>
</dbReference>
<dbReference type="GO" id="GO:0016616">
    <property type="term" value="F:oxidoreductase activity, acting on the CH-OH group of donors, NAD or NADP as acceptor"/>
    <property type="evidence" value="ECO:0007669"/>
    <property type="project" value="TreeGrafter"/>
</dbReference>
<evidence type="ECO:0000256" key="1">
    <source>
        <dbReference type="ARBA" id="ARBA00023002"/>
    </source>
</evidence>
<evidence type="ECO:0000259" key="4">
    <source>
        <dbReference type="Pfam" id="PF03446"/>
    </source>
</evidence>
<dbReference type="PIRSF" id="PIRSF000103">
    <property type="entry name" value="HIBADH"/>
    <property type="match status" value="1"/>
</dbReference>
<keyword evidence="2" id="KW-0520">NAD</keyword>
<gene>
    <name evidence="6" type="ORF">HYZ11_18425</name>
</gene>
<protein>
    <submittedName>
        <fullName evidence="6">NAD(P)-dependent oxidoreductase</fullName>
    </submittedName>
</protein>
<sequence>MKNMKTGVVGLGNMGGGIARNFAKARVPLVVWDISPAARRKFEGMKGVEVAAPGEMVKACDLIIFVVPSSKEVAQCLRGGKGILANGQPGTVLCDFTTSDPAATLKLARLAAKKGMAYLDAGMSGGATGAEAGTLTLMMGGDKKAFARIEKRLAPIASKLFLLGPAGSGHTLKLVHNLVTHSIFMATCEGCRMAERSGIRLQDVIEVFNVANARSYASQFRFPRHILSKKWDAKSRVYNLLKDLTMAVGMGKRLGADTSYGTVTRNFLQKAAALGMLEKDYSLLYRDFEKIRKNRSRRALKVS</sequence>
<dbReference type="AlphaFoldDB" id="A0A932I5P1"/>
<dbReference type="GO" id="GO:0050661">
    <property type="term" value="F:NADP binding"/>
    <property type="evidence" value="ECO:0007669"/>
    <property type="project" value="InterPro"/>
</dbReference>
<comment type="caution">
    <text evidence="6">The sequence shown here is derived from an EMBL/GenBank/DDBJ whole genome shotgun (WGS) entry which is preliminary data.</text>
</comment>
<reference evidence="6" key="1">
    <citation type="submission" date="2020-07" db="EMBL/GenBank/DDBJ databases">
        <title>Huge and variable diversity of episymbiotic CPR bacteria and DPANN archaea in groundwater ecosystems.</title>
        <authorList>
            <person name="He C.Y."/>
            <person name="Keren R."/>
            <person name="Whittaker M."/>
            <person name="Farag I.F."/>
            <person name="Doudna J."/>
            <person name="Cate J.H.D."/>
            <person name="Banfield J.F."/>
        </authorList>
    </citation>
    <scope>NUCLEOTIDE SEQUENCE</scope>
    <source>
        <strain evidence="6">NC_groundwater_763_Ag_S-0.2um_68_21</strain>
    </source>
</reference>